<evidence type="ECO:0000313" key="1">
    <source>
        <dbReference type="EMBL" id="BDI32694.1"/>
    </source>
</evidence>
<evidence type="ECO:0000313" key="2">
    <source>
        <dbReference type="Proteomes" id="UP000287394"/>
    </source>
</evidence>
<keyword evidence="2" id="KW-1185">Reference proteome</keyword>
<dbReference type="Pfam" id="PF14062">
    <property type="entry name" value="DUF4253"/>
    <property type="match status" value="1"/>
</dbReference>
<sequence length="240" mass="27347">MTLAAAEISLAESLEFSPQVCVLLQEVSQRPLERLVITESIDDEWVQRHGDGISVMLKREGAERFVHDQQHQLLKQGYLVFASSRLDLRGCGAGDELILLKTSDLYEMIRVRNTYAYELTNDEIINQLKSWDELCGIRLLGAGPDWISMEFLSLPENLLPFALSVYRFCSEGIGEFEEVDEEGEPLWFDKVDAQFPERIEEAFHGPRAEEGLEYATYDEKCAKLVAGGLAANQSIFFWWD</sequence>
<reference evidence="1 2" key="1">
    <citation type="journal article" date="2019" name="Int. J. Syst. Evol. Microbiol.">
        <title>Capsulimonas corticalis gen. nov., sp. nov., an aerobic capsulated bacterium, of a novel bacterial order, Capsulimonadales ord. nov., of the class Armatimonadia of the phylum Armatimonadetes.</title>
        <authorList>
            <person name="Li J."/>
            <person name="Kudo C."/>
            <person name="Tonouchi A."/>
        </authorList>
    </citation>
    <scope>NUCLEOTIDE SEQUENCE [LARGE SCALE GENOMIC DNA]</scope>
    <source>
        <strain evidence="1 2">AX-7</strain>
    </source>
</reference>
<organism evidence="1 2">
    <name type="scientific">Capsulimonas corticalis</name>
    <dbReference type="NCBI Taxonomy" id="2219043"/>
    <lineage>
        <taxon>Bacteria</taxon>
        <taxon>Bacillati</taxon>
        <taxon>Armatimonadota</taxon>
        <taxon>Armatimonadia</taxon>
        <taxon>Capsulimonadales</taxon>
        <taxon>Capsulimonadaceae</taxon>
        <taxon>Capsulimonas</taxon>
    </lineage>
</organism>
<dbReference type="Proteomes" id="UP000287394">
    <property type="component" value="Chromosome"/>
</dbReference>
<dbReference type="OrthoDB" id="4827574at2"/>
<dbReference type="RefSeq" id="WP_119319602.1">
    <property type="nucleotide sequence ID" value="NZ_AP025739.1"/>
</dbReference>
<proteinExistence type="predicted"/>
<name>A0A402CQI7_9BACT</name>
<accession>A0A402CQI7</accession>
<dbReference type="InterPro" id="IPR025349">
    <property type="entry name" value="DUF4253"/>
</dbReference>
<dbReference type="EMBL" id="AP025739">
    <property type="protein sequence ID" value="BDI32694.1"/>
    <property type="molecule type" value="Genomic_DNA"/>
</dbReference>
<protein>
    <submittedName>
        <fullName evidence="1">Uncharacterized protein</fullName>
    </submittedName>
</protein>
<gene>
    <name evidence="1" type="ORF">CCAX7_47450</name>
</gene>
<dbReference type="KEGG" id="ccot:CCAX7_47450"/>
<dbReference type="AlphaFoldDB" id="A0A402CQI7"/>